<dbReference type="EMBL" id="JACGCM010001453">
    <property type="protein sequence ID" value="KAF6154856.1"/>
    <property type="molecule type" value="Genomic_DNA"/>
</dbReference>
<sequence length="91" mass="10675">MPLHQESHLKLVPLHQESHLKVSLHQESHLKLMPLHQESHLKLVPLYQESHLKSHLKVRLLEIPQTQKMTKLIIINWFPRSSKPMGSPCTQ</sequence>
<accession>A0A7J7MIZ0</accession>
<evidence type="ECO:0000313" key="1">
    <source>
        <dbReference type="EMBL" id="KAF6154856.1"/>
    </source>
</evidence>
<proteinExistence type="predicted"/>
<keyword evidence="2" id="KW-1185">Reference proteome</keyword>
<gene>
    <name evidence="1" type="ORF">GIB67_033885</name>
</gene>
<comment type="caution">
    <text evidence="1">The sequence shown here is derived from an EMBL/GenBank/DDBJ whole genome shotgun (WGS) entry which is preliminary data.</text>
</comment>
<reference evidence="1 2" key="1">
    <citation type="journal article" date="2020" name="IScience">
        <title>Genome Sequencing of the Endangered Kingdonia uniflora (Circaeasteraceae, Ranunculales) Reveals Potential Mechanisms of Evolutionary Specialization.</title>
        <authorList>
            <person name="Sun Y."/>
            <person name="Deng T."/>
            <person name="Zhang A."/>
            <person name="Moore M.J."/>
            <person name="Landis J.B."/>
            <person name="Lin N."/>
            <person name="Zhang H."/>
            <person name="Zhang X."/>
            <person name="Huang J."/>
            <person name="Zhang X."/>
            <person name="Sun H."/>
            <person name="Wang H."/>
        </authorList>
    </citation>
    <scope>NUCLEOTIDE SEQUENCE [LARGE SCALE GENOMIC DNA]</scope>
    <source>
        <strain evidence="1">TB1705</strain>
        <tissue evidence="1">Leaf</tissue>
    </source>
</reference>
<protein>
    <submittedName>
        <fullName evidence="1">Uncharacterized protein</fullName>
    </submittedName>
</protein>
<evidence type="ECO:0000313" key="2">
    <source>
        <dbReference type="Proteomes" id="UP000541444"/>
    </source>
</evidence>
<feature type="non-terminal residue" evidence="1">
    <location>
        <position position="91"/>
    </location>
</feature>
<dbReference type="AlphaFoldDB" id="A0A7J7MIZ0"/>
<organism evidence="1 2">
    <name type="scientific">Kingdonia uniflora</name>
    <dbReference type="NCBI Taxonomy" id="39325"/>
    <lineage>
        <taxon>Eukaryota</taxon>
        <taxon>Viridiplantae</taxon>
        <taxon>Streptophyta</taxon>
        <taxon>Embryophyta</taxon>
        <taxon>Tracheophyta</taxon>
        <taxon>Spermatophyta</taxon>
        <taxon>Magnoliopsida</taxon>
        <taxon>Ranunculales</taxon>
        <taxon>Circaeasteraceae</taxon>
        <taxon>Kingdonia</taxon>
    </lineage>
</organism>
<name>A0A7J7MIZ0_9MAGN</name>
<dbReference type="Proteomes" id="UP000541444">
    <property type="component" value="Unassembled WGS sequence"/>
</dbReference>